<organism evidence="2 3">
    <name type="scientific">Arenibacter algicola</name>
    <dbReference type="NCBI Taxonomy" id="616991"/>
    <lineage>
        <taxon>Bacteria</taxon>
        <taxon>Pseudomonadati</taxon>
        <taxon>Bacteroidota</taxon>
        <taxon>Flavobacteriia</taxon>
        <taxon>Flavobacteriales</taxon>
        <taxon>Flavobacteriaceae</taxon>
        <taxon>Arenibacter</taxon>
    </lineage>
</organism>
<feature type="transmembrane region" description="Helical" evidence="1">
    <location>
        <begin position="31"/>
        <end position="50"/>
    </location>
</feature>
<keyword evidence="1" id="KW-0812">Transmembrane</keyword>
<dbReference type="EMBL" id="CP022515">
    <property type="protein sequence ID" value="ASO05454.1"/>
    <property type="molecule type" value="Genomic_DNA"/>
</dbReference>
<dbReference type="KEGG" id="aalg:AREALGSMS7_01995"/>
<sequence>MQFRVLHWESYVPLVEVSKFHHMWSFFGRSYNYNLFIGITEFLIGGLILFKRTRLIALLLALGLCTNILILNIEFDIRFAISHITLDLAITIILLSSYLNDLYKFFIKLGGKLDGSNIQPKRKFTKLFPYAFLIILSVSYFIYSFYLKSKYIVDENVIGSYKIKKIKVNDSVVELNKGNLGKNPMMFIEYNNQFVLSIEDTLYMGRYILDTENIKIYLDNPTKFGMTSLIGSLEIDTIRGKIDKERSIEMFYEKIDGSKNYLNDLYK</sequence>
<dbReference type="RefSeq" id="WP_232514088.1">
    <property type="nucleotide sequence ID" value="NZ_CP022515.1"/>
</dbReference>
<feature type="transmembrane region" description="Helical" evidence="1">
    <location>
        <begin position="79"/>
        <end position="99"/>
    </location>
</feature>
<dbReference type="AlphaFoldDB" id="A0A221UVS0"/>
<evidence type="ECO:0000313" key="2">
    <source>
        <dbReference type="EMBL" id="ASO05454.1"/>
    </source>
</evidence>
<feature type="transmembrane region" description="Helical" evidence="1">
    <location>
        <begin position="55"/>
        <end position="73"/>
    </location>
</feature>
<feature type="transmembrane region" description="Helical" evidence="1">
    <location>
        <begin position="127"/>
        <end position="146"/>
    </location>
</feature>
<name>A0A221UVS0_9FLAO</name>
<gene>
    <name evidence="2" type="ORF">AREALGSMS7_01995</name>
</gene>
<evidence type="ECO:0000256" key="1">
    <source>
        <dbReference type="SAM" id="Phobius"/>
    </source>
</evidence>
<dbReference type="Proteomes" id="UP000204551">
    <property type="component" value="Chromosome"/>
</dbReference>
<keyword evidence="1" id="KW-1133">Transmembrane helix</keyword>
<proteinExistence type="predicted"/>
<accession>A0A221UVS0</accession>
<keyword evidence="1" id="KW-0472">Membrane</keyword>
<reference evidence="2 3" key="1">
    <citation type="submission" date="2017-07" db="EMBL/GenBank/DDBJ databases">
        <title>Genome Sequence of Arenibacter algicola Strain SMS7 Isolated from a culture of the Diatom Skeletonema marinoi.</title>
        <authorList>
            <person name="Topel M."/>
            <person name="Pinder M.I.M."/>
            <person name="Johansson O.N."/>
            <person name="Kourtchenko O."/>
            <person name="Godhe A."/>
            <person name="Clarke A.K."/>
        </authorList>
    </citation>
    <scope>NUCLEOTIDE SEQUENCE [LARGE SCALE GENOMIC DNA]</scope>
    <source>
        <strain evidence="2 3">SMS7</strain>
    </source>
</reference>
<evidence type="ECO:0008006" key="4">
    <source>
        <dbReference type="Google" id="ProtNLM"/>
    </source>
</evidence>
<protein>
    <recommendedName>
        <fullName evidence="4">DoxX family protein</fullName>
    </recommendedName>
</protein>
<evidence type="ECO:0000313" key="3">
    <source>
        <dbReference type="Proteomes" id="UP000204551"/>
    </source>
</evidence>